<name>A0A1N6MXG5_9GAMM</name>
<reference evidence="2" key="1">
    <citation type="submission" date="2016-12" db="EMBL/GenBank/DDBJ databases">
        <authorList>
            <person name="Gaudriault S."/>
        </authorList>
    </citation>
    <scope>NUCLEOTIDE SEQUENCE [LARGE SCALE GENOMIC DNA]</scope>
    <source>
        <strain evidence="2">HGB1681 (deposited as PTA-6826 in the American Type Culture Collection)</strain>
    </source>
</reference>
<protein>
    <submittedName>
        <fullName evidence="1">Uncharacterized protein</fullName>
    </submittedName>
</protein>
<accession>A0A1N6MXG5</accession>
<gene>
    <name evidence="1" type="ORF">XIS1_300013</name>
</gene>
<organism evidence="1 2">
    <name type="scientific">Xenorhabdus innexi</name>
    <dbReference type="NCBI Taxonomy" id="290109"/>
    <lineage>
        <taxon>Bacteria</taxon>
        <taxon>Pseudomonadati</taxon>
        <taxon>Pseudomonadota</taxon>
        <taxon>Gammaproteobacteria</taxon>
        <taxon>Enterobacterales</taxon>
        <taxon>Morganellaceae</taxon>
        <taxon>Xenorhabdus</taxon>
    </lineage>
</organism>
<dbReference type="AlphaFoldDB" id="A0A1N6MXG5"/>
<sequence>MDTTQLSVKSDVINNLKQFADQHQNATVKQVYTELANSINGLNVSLK</sequence>
<dbReference type="EMBL" id="FTLG01000171">
    <property type="protein sequence ID" value="SIP73530.1"/>
    <property type="molecule type" value="Genomic_DNA"/>
</dbReference>
<dbReference type="Proteomes" id="UP000196435">
    <property type="component" value="Unassembled WGS sequence"/>
</dbReference>
<evidence type="ECO:0000313" key="1">
    <source>
        <dbReference type="EMBL" id="SIP73530.1"/>
    </source>
</evidence>
<evidence type="ECO:0000313" key="2">
    <source>
        <dbReference type="Proteomes" id="UP000196435"/>
    </source>
</evidence>
<proteinExistence type="predicted"/>